<dbReference type="Pfam" id="PF13793">
    <property type="entry name" value="Pribosyltran_N"/>
    <property type="match status" value="1"/>
</dbReference>
<dbReference type="InterPro" id="IPR005946">
    <property type="entry name" value="Rib-P_diPkinase"/>
</dbReference>
<dbReference type="PANTHER" id="PTHR10210">
    <property type="entry name" value="RIBOSE-PHOSPHATE DIPHOSPHOKINASE FAMILY MEMBER"/>
    <property type="match status" value="1"/>
</dbReference>
<evidence type="ECO:0000259" key="3">
    <source>
        <dbReference type="Pfam" id="PF00156"/>
    </source>
</evidence>
<dbReference type="SUPFAM" id="SSF53271">
    <property type="entry name" value="PRTase-like"/>
    <property type="match status" value="2"/>
</dbReference>
<dbReference type="AlphaFoldDB" id="A0A267FSF0"/>
<dbReference type="SMART" id="SM01400">
    <property type="entry name" value="Pribosyltran_N"/>
    <property type="match status" value="1"/>
</dbReference>
<proteinExistence type="inferred from homology"/>
<dbReference type="GO" id="GO:0000287">
    <property type="term" value="F:magnesium ion binding"/>
    <property type="evidence" value="ECO:0007669"/>
    <property type="project" value="InterPro"/>
</dbReference>
<gene>
    <name evidence="5" type="ORF">BOX15_Mlig019935g8</name>
</gene>
<evidence type="ECO:0000313" key="5">
    <source>
        <dbReference type="EMBL" id="PAA76673.1"/>
    </source>
</evidence>
<dbReference type="GO" id="GO:0006164">
    <property type="term" value="P:purine nucleotide biosynthetic process"/>
    <property type="evidence" value="ECO:0007669"/>
    <property type="project" value="TreeGrafter"/>
</dbReference>
<evidence type="ECO:0000259" key="4">
    <source>
        <dbReference type="Pfam" id="PF13793"/>
    </source>
</evidence>
<dbReference type="InterPro" id="IPR000836">
    <property type="entry name" value="PRTase_dom"/>
</dbReference>
<protein>
    <recommendedName>
        <fullName evidence="7">Phosphoribosyltransferase domain-containing protein</fullName>
    </recommendedName>
</protein>
<feature type="domain" description="Ribose-phosphate pyrophosphokinase N-terminal" evidence="4">
    <location>
        <begin position="9"/>
        <end position="132"/>
    </location>
</feature>
<feature type="non-terminal residue" evidence="5">
    <location>
        <position position="1"/>
    </location>
</feature>
<evidence type="ECO:0000313" key="6">
    <source>
        <dbReference type="Proteomes" id="UP000215902"/>
    </source>
</evidence>
<keyword evidence="2" id="KW-0545">Nucleotide biosynthesis</keyword>
<name>A0A267FSF0_9PLAT</name>
<dbReference type="GO" id="GO:0002189">
    <property type="term" value="C:ribose phosphate diphosphokinase complex"/>
    <property type="evidence" value="ECO:0007669"/>
    <property type="project" value="TreeGrafter"/>
</dbReference>
<dbReference type="Pfam" id="PF00156">
    <property type="entry name" value="Pribosyltran"/>
    <property type="match status" value="1"/>
</dbReference>
<accession>A0A267FSF0</accession>
<dbReference type="InterPro" id="IPR029099">
    <property type="entry name" value="Pribosyltran_N"/>
</dbReference>
<dbReference type="GO" id="GO:0005737">
    <property type="term" value="C:cytoplasm"/>
    <property type="evidence" value="ECO:0007669"/>
    <property type="project" value="TreeGrafter"/>
</dbReference>
<dbReference type="PANTHER" id="PTHR10210:SF45">
    <property type="entry name" value="RIBOSE-PHOSPHATE PYROPHOSPHOKINASE 3, CHLOROPLASTIC"/>
    <property type="match status" value="1"/>
</dbReference>
<reference evidence="5 6" key="1">
    <citation type="submission" date="2017-06" db="EMBL/GenBank/DDBJ databases">
        <title>A platform for efficient transgenesis in Macrostomum lignano, a flatworm model organism for stem cell research.</title>
        <authorList>
            <person name="Berezikov E."/>
        </authorList>
    </citation>
    <scope>NUCLEOTIDE SEQUENCE [LARGE SCALE GENOMIC DNA]</scope>
    <source>
        <strain evidence="5">DV1</strain>
        <tissue evidence="5">Whole organism</tissue>
    </source>
</reference>
<comment type="caution">
    <text evidence="5">The sequence shown here is derived from an EMBL/GenBank/DDBJ whole genome shotgun (WGS) entry which is preliminary data.</text>
</comment>
<evidence type="ECO:0008006" key="7">
    <source>
        <dbReference type="Google" id="ProtNLM"/>
    </source>
</evidence>
<sequence length="335" mass="37191">ADQSRPLWLLAHSSMAQLAKEIADHSAATAAGQKSRLIVYKDSVSWDRFADGFPNIFIHNVQQMAGQDVIFLASLHEPSVIFEQVSLIHSLPRYFVRSLTLLLPYFPCGTMERVDREGQVATAMSVARLLSSTPLTRHGPCQLVVYDIHALQERFYFTDCVVPLLASAMSLLYPQLYDLRRAQPGLAIAFPDEGAFKRFHLSFSVPEHADDLITCLKVRDGDSRVIRVKEGSPAGRHVVIVDDLVQTGGTLIQCAAALKSLGASSVSAFVPHAVFPRESWRRFTDGQGLFEHFWITDSLPHARQIAQHPPFRLLSLAEPMVNLLTNSDALGCCDR</sequence>
<dbReference type="EMBL" id="NIVC01000803">
    <property type="protein sequence ID" value="PAA76673.1"/>
    <property type="molecule type" value="Genomic_DNA"/>
</dbReference>
<dbReference type="Gene3D" id="3.40.50.2020">
    <property type="match status" value="2"/>
</dbReference>
<comment type="similarity">
    <text evidence="1">Belongs to the ribose-phosphate pyrophosphokinase family.</text>
</comment>
<evidence type="ECO:0000256" key="1">
    <source>
        <dbReference type="ARBA" id="ARBA00006478"/>
    </source>
</evidence>
<evidence type="ECO:0000256" key="2">
    <source>
        <dbReference type="ARBA" id="ARBA00022727"/>
    </source>
</evidence>
<dbReference type="CDD" id="cd06223">
    <property type="entry name" value="PRTases_typeI"/>
    <property type="match status" value="1"/>
</dbReference>
<keyword evidence="6" id="KW-1185">Reference proteome</keyword>
<organism evidence="5 6">
    <name type="scientific">Macrostomum lignano</name>
    <dbReference type="NCBI Taxonomy" id="282301"/>
    <lineage>
        <taxon>Eukaryota</taxon>
        <taxon>Metazoa</taxon>
        <taxon>Spiralia</taxon>
        <taxon>Lophotrochozoa</taxon>
        <taxon>Platyhelminthes</taxon>
        <taxon>Rhabditophora</taxon>
        <taxon>Macrostomorpha</taxon>
        <taxon>Macrostomida</taxon>
        <taxon>Macrostomidae</taxon>
        <taxon>Macrostomum</taxon>
    </lineage>
</organism>
<dbReference type="STRING" id="282301.A0A267FSF0"/>
<dbReference type="Proteomes" id="UP000215902">
    <property type="component" value="Unassembled WGS sequence"/>
</dbReference>
<dbReference type="OrthoDB" id="10263753at2759"/>
<dbReference type="InterPro" id="IPR029057">
    <property type="entry name" value="PRTase-like"/>
</dbReference>
<dbReference type="GO" id="GO:0006015">
    <property type="term" value="P:5-phosphoribose 1-diphosphate biosynthetic process"/>
    <property type="evidence" value="ECO:0007669"/>
    <property type="project" value="TreeGrafter"/>
</dbReference>
<feature type="domain" description="Phosphoribosyltransferase" evidence="3">
    <location>
        <begin position="229"/>
        <end position="272"/>
    </location>
</feature>